<evidence type="ECO:0000259" key="7">
    <source>
        <dbReference type="PROSITE" id="PS51819"/>
    </source>
</evidence>
<dbReference type="EC" id="1.13.11.27" evidence="8"/>
<dbReference type="InterPro" id="IPR041735">
    <property type="entry name" value="4OHPhenylPyrv_dOase_C"/>
</dbReference>
<dbReference type="GO" id="GO:0006572">
    <property type="term" value="P:L-tyrosine catabolic process"/>
    <property type="evidence" value="ECO:0007669"/>
    <property type="project" value="TreeGrafter"/>
</dbReference>
<feature type="domain" description="VOC" evidence="7">
    <location>
        <begin position="146"/>
        <end position="297"/>
    </location>
</feature>
<dbReference type="NCBIfam" id="TIGR01263">
    <property type="entry name" value="4HPPD"/>
    <property type="match status" value="1"/>
</dbReference>
<comment type="caution">
    <text evidence="8">The sequence shown here is derived from an EMBL/GenBank/DDBJ whole genome shotgun (WGS) entry which is preliminary data.</text>
</comment>
<keyword evidence="2 5" id="KW-0479">Metal-binding</keyword>
<dbReference type="GO" id="GO:0003868">
    <property type="term" value="F:4-hydroxyphenylpyruvate dioxygenase activity"/>
    <property type="evidence" value="ECO:0007669"/>
    <property type="project" value="UniProtKB-EC"/>
</dbReference>
<keyword evidence="8" id="KW-0560">Oxidoreductase</keyword>
<protein>
    <submittedName>
        <fullName evidence="8">4-hydroxyphenylpyruvate dioxygenase</fullName>
        <ecNumber evidence="8">1.13.11.27</ecNumber>
    </submittedName>
</protein>
<evidence type="ECO:0000256" key="5">
    <source>
        <dbReference type="PIRSR" id="PIRSR009283-1"/>
    </source>
</evidence>
<dbReference type="PANTHER" id="PTHR11959">
    <property type="entry name" value="4-HYDROXYPHENYLPYRUVATE DIOXYGENASE"/>
    <property type="match status" value="1"/>
</dbReference>
<feature type="binding site" evidence="5">
    <location>
        <position position="149"/>
    </location>
    <ligand>
        <name>Fe cation</name>
        <dbReference type="ChEBI" id="CHEBI:24875"/>
    </ligand>
</feature>
<name>A0A7K3R948_STRAQ</name>
<keyword evidence="8" id="KW-0670">Pyruvate</keyword>
<keyword evidence="3" id="KW-0677">Repeat</keyword>
<dbReference type="Gene3D" id="3.10.180.10">
    <property type="entry name" value="2,3-Dihydroxybiphenyl 1,2-Dioxygenase, domain 1"/>
    <property type="match status" value="2"/>
</dbReference>
<feature type="domain" description="VOC" evidence="7">
    <location>
        <begin position="1"/>
        <end position="114"/>
    </location>
</feature>
<comment type="cofactor">
    <cofactor evidence="5">
        <name>Fe cation</name>
        <dbReference type="ChEBI" id="CHEBI:24875"/>
    </cofactor>
    <text evidence="5">Binds 1 Fe cation per subunit.</text>
</comment>
<dbReference type="AlphaFoldDB" id="A0A7K3R948"/>
<comment type="similarity">
    <text evidence="1">Belongs to the 4HPPD family.</text>
</comment>
<feature type="binding site" evidence="5">
    <location>
        <position position="229"/>
    </location>
    <ligand>
        <name>Fe cation</name>
        <dbReference type="ChEBI" id="CHEBI:24875"/>
    </ligand>
</feature>
<dbReference type="InterPro" id="IPR037523">
    <property type="entry name" value="VOC_core"/>
</dbReference>
<dbReference type="InterPro" id="IPR005956">
    <property type="entry name" value="4OHPhenylPyrv_dOase"/>
</dbReference>
<organism evidence="8 9">
    <name type="scientific">Streptomyces anulatus</name>
    <name type="common">Streptomyces chrysomallus</name>
    <dbReference type="NCBI Taxonomy" id="1892"/>
    <lineage>
        <taxon>Bacteria</taxon>
        <taxon>Bacillati</taxon>
        <taxon>Actinomycetota</taxon>
        <taxon>Actinomycetes</taxon>
        <taxon>Kitasatosporales</taxon>
        <taxon>Streptomycetaceae</taxon>
        <taxon>Streptomyces</taxon>
    </lineage>
</organism>
<evidence type="ECO:0000313" key="8">
    <source>
        <dbReference type="EMBL" id="NEB98709.1"/>
    </source>
</evidence>
<dbReference type="PANTHER" id="PTHR11959:SF1">
    <property type="entry name" value="4-HYDROXYPHENYLPYRUVATE DIOXYGENASE"/>
    <property type="match status" value="1"/>
</dbReference>
<proteinExistence type="inferred from homology"/>
<evidence type="ECO:0000256" key="3">
    <source>
        <dbReference type="ARBA" id="ARBA00022737"/>
    </source>
</evidence>
<dbReference type="Proteomes" id="UP000470951">
    <property type="component" value="Unassembled WGS sequence"/>
</dbReference>
<evidence type="ECO:0000256" key="6">
    <source>
        <dbReference type="SAM" id="MobiDB-lite"/>
    </source>
</evidence>
<dbReference type="Pfam" id="PF00903">
    <property type="entry name" value="Glyoxalase"/>
    <property type="match status" value="1"/>
</dbReference>
<dbReference type="EMBL" id="JAAGMS010000135">
    <property type="protein sequence ID" value="NEB98709.1"/>
    <property type="molecule type" value="Genomic_DNA"/>
</dbReference>
<gene>
    <name evidence="8" type="primary">hppD</name>
    <name evidence="8" type="ORF">G3I58_12100</name>
</gene>
<evidence type="ECO:0000256" key="2">
    <source>
        <dbReference type="ARBA" id="ARBA00022723"/>
    </source>
</evidence>
<reference evidence="8 9" key="1">
    <citation type="submission" date="2020-01" db="EMBL/GenBank/DDBJ databases">
        <title>Insect and environment-associated Actinomycetes.</title>
        <authorList>
            <person name="Currrie C."/>
            <person name="Chevrette M."/>
            <person name="Carlson C."/>
            <person name="Stubbendieck R."/>
            <person name="Wendt-Pienkowski E."/>
        </authorList>
    </citation>
    <scope>NUCLEOTIDE SEQUENCE [LARGE SCALE GENOMIC DNA]</scope>
    <source>
        <strain evidence="8 9">SID7903</strain>
    </source>
</reference>
<dbReference type="CDD" id="cd07250">
    <property type="entry name" value="HPPD_C_like"/>
    <property type="match status" value="1"/>
</dbReference>
<evidence type="ECO:0000256" key="4">
    <source>
        <dbReference type="ARBA" id="ARBA00023004"/>
    </source>
</evidence>
<keyword evidence="8" id="KW-0223">Dioxygenase</keyword>
<dbReference type="GO" id="GO:0046872">
    <property type="term" value="F:metal ion binding"/>
    <property type="evidence" value="ECO:0007669"/>
    <property type="project" value="UniProtKB-KW"/>
</dbReference>
<accession>A0A7K3R948</accession>
<feature type="region of interest" description="Disordered" evidence="6">
    <location>
        <begin position="111"/>
        <end position="141"/>
    </location>
</feature>
<dbReference type="InterPro" id="IPR029068">
    <property type="entry name" value="Glyas_Bleomycin-R_OHBP_Dase"/>
</dbReference>
<dbReference type="PIRSF" id="PIRSF009283">
    <property type="entry name" value="HPP_dOase"/>
    <property type="match status" value="1"/>
</dbReference>
<evidence type="ECO:0000256" key="1">
    <source>
        <dbReference type="ARBA" id="ARBA00005877"/>
    </source>
</evidence>
<dbReference type="PROSITE" id="PS51819">
    <property type="entry name" value="VOC"/>
    <property type="match status" value="2"/>
</dbReference>
<evidence type="ECO:0000313" key="9">
    <source>
        <dbReference type="Proteomes" id="UP000470951"/>
    </source>
</evidence>
<sequence length="338" mass="36587">MELYASDRGQTTDHFVTSWGFRETAHAATDTGESVVLRQGNVQLVVTSGPVTRDFLAAHGDGIADIAFACADPAAAAESARAAGARVRPPGDPGGPVIHGFGDVRHTLVQRDAGRPPGLPRGRDWTPAVPAPEGADPRNPAPELRRLDHIAVCLEAGSLHDVARFYREAFGHQQLSTEYVEVGGQAMDSIATRSPSGGITFTFLEPDTTKQPGQINEFLARNGGPGVQHLAFLVDEIVPSVLEFDARGVEFLRTPDTYYDALAERIPGLGQEVADLRKTGVLADRDEWGHLLQLFARSPFEQRTLFFELIQRQGARGFGSANIRALYEAVRRSQQPSS</sequence>
<dbReference type="RefSeq" id="WP_164269424.1">
    <property type="nucleotide sequence ID" value="NZ_JAAGMS010000135.1"/>
</dbReference>
<feature type="binding site" evidence="5">
    <location>
        <position position="308"/>
    </location>
    <ligand>
        <name>Fe cation</name>
        <dbReference type="ChEBI" id="CHEBI:24875"/>
    </ligand>
</feature>
<keyword evidence="4 5" id="KW-0408">Iron</keyword>
<dbReference type="SUPFAM" id="SSF54593">
    <property type="entry name" value="Glyoxalase/Bleomycin resistance protein/Dihydroxybiphenyl dioxygenase"/>
    <property type="match status" value="1"/>
</dbReference>
<dbReference type="InterPro" id="IPR004360">
    <property type="entry name" value="Glyas_Fos-R_dOase_dom"/>
</dbReference>